<dbReference type="PANTHER" id="PTHR11236:SF49">
    <property type="entry name" value="ANTHRANILATE SYNTHASE COMPONENT 1"/>
    <property type="match status" value="1"/>
</dbReference>
<gene>
    <name evidence="8" type="ORF">BKA02_002135</name>
</gene>
<sequence length="644" mass="68969">MTPAASTETDADALLIRIRALAADRASSFVLLAREGSDDVELLTGELADVDLLADIPLSVDGAAREVFAMVPYRQVHERGFEAQDDGAALRCLLIDEHLHAAANPVRDGLPARAIPLHDGGFDLSDGDYAAIVKNVIADEIGRGEGANFVIRRDYTARFDADERQAALTWFRALLEHERGAYWTFAVVTPGVIAVGASPEAHVVARDGMVTMNPISGTFRHPAGGATKATLTEFLSSTKETEELFMVVDEELKMMSAVCSDGGRITGPHLKRMSRLTHTEYMLRGQSRLDPRDILRETMFAPTVTGSPMQNACTVIRRHETRPRGYYSGVAALFTPNADGGHDLDAPILIRTVYLDGGELRVPVGATLVRHSDPDGEVGETHGKAAGVLGAIGAVARDDAPVRSIPDDPDAPEEPDDLASDPEIAALLASRNERLAEFWITPQAADGRGPFDGRTALVIDAEDRFTTMLAHQLRHLGLEVRIVPWAEATDADAASADLLVAGPGPGDPRDGSSARISRLRDLIAQRRADGRPLLAVCLSHQILADSFGIPLVPLASPHQGVQKSVPVFGEDASIGFYNTFTARVAPGETAIETAEGVEISSDPVTGDVYALRGPGFASVQGHLESILSRDGMRTLERLITHALV</sequence>
<evidence type="ECO:0000256" key="5">
    <source>
        <dbReference type="SAM" id="MobiDB-lite"/>
    </source>
</evidence>
<dbReference type="InterPro" id="IPR006221">
    <property type="entry name" value="TrpG/PapA_dom"/>
</dbReference>
<dbReference type="PROSITE" id="PS51273">
    <property type="entry name" value="GATASE_TYPE_1"/>
    <property type="match status" value="1"/>
</dbReference>
<dbReference type="SUPFAM" id="SSF56322">
    <property type="entry name" value="ADC synthase"/>
    <property type="match status" value="1"/>
</dbReference>
<dbReference type="GO" id="GO:0000162">
    <property type="term" value="P:L-tryptophan biosynthetic process"/>
    <property type="evidence" value="ECO:0007669"/>
    <property type="project" value="TreeGrafter"/>
</dbReference>
<comment type="catalytic activity">
    <reaction evidence="4">
        <text>chorismate + L-glutamine = anthranilate + pyruvate + L-glutamate + H(+)</text>
        <dbReference type="Rhea" id="RHEA:21732"/>
        <dbReference type="ChEBI" id="CHEBI:15361"/>
        <dbReference type="ChEBI" id="CHEBI:15378"/>
        <dbReference type="ChEBI" id="CHEBI:16567"/>
        <dbReference type="ChEBI" id="CHEBI:29748"/>
        <dbReference type="ChEBI" id="CHEBI:29985"/>
        <dbReference type="ChEBI" id="CHEBI:58359"/>
        <dbReference type="EC" id="4.1.3.27"/>
    </reaction>
</comment>
<dbReference type="InterPro" id="IPR015890">
    <property type="entry name" value="Chorismate_C"/>
</dbReference>
<keyword evidence="9" id="KW-1185">Reference proteome</keyword>
<proteinExistence type="predicted"/>
<dbReference type="Gene3D" id="3.60.120.10">
    <property type="entry name" value="Anthranilate synthase"/>
    <property type="match status" value="1"/>
</dbReference>
<evidence type="ECO:0000259" key="6">
    <source>
        <dbReference type="Pfam" id="PF00117"/>
    </source>
</evidence>
<dbReference type="SUPFAM" id="SSF52317">
    <property type="entry name" value="Class I glutamine amidotransferase-like"/>
    <property type="match status" value="1"/>
</dbReference>
<dbReference type="CDD" id="cd01743">
    <property type="entry name" value="GATase1_Anthranilate_Synthase"/>
    <property type="match status" value="1"/>
</dbReference>
<dbReference type="Gene3D" id="3.40.50.880">
    <property type="match status" value="1"/>
</dbReference>
<evidence type="ECO:0000256" key="1">
    <source>
        <dbReference type="ARBA" id="ARBA00012266"/>
    </source>
</evidence>
<evidence type="ECO:0000259" key="7">
    <source>
        <dbReference type="Pfam" id="PF00425"/>
    </source>
</evidence>
<keyword evidence="8" id="KW-0808">Transferase</keyword>
<keyword evidence="2" id="KW-0315">Glutamine amidotransferase</keyword>
<keyword evidence="3" id="KW-0456">Lyase</keyword>
<dbReference type="InterPro" id="IPR005801">
    <property type="entry name" value="ADC_synthase"/>
</dbReference>
<dbReference type="InterPro" id="IPR029062">
    <property type="entry name" value="Class_I_gatase-like"/>
</dbReference>
<dbReference type="AlphaFoldDB" id="A0A7Y9EW69"/>
<dbReference type="InterPro" id="IPR019999">
    <property type="entry name" value="Anth_synth_I-like"/>
</dbReference>
<keyword evidence="8" id="KW-0032">Aminotransferase</keyword>
<dbReference type="GO" id="GO:0008483">
    <property type="term" value="F:transaminase activity"/>
    <property type="evidence" value="ECO:0007669"/>
    <property type="project" value="UniProtKB-KW"/>
</dbReference>
<organism evidence="8 9">
    <name type="scientific">Microbacterium pseudoresistens</name>
    <dbReference type="NCBI Taxonomy" id="640634"/>
    <lineage>
        <taxon>Bacteria</taxon>
        <taxon>Bacillati</taxon>
        <taxon>Actinomycetota</taxon>
        <taxon>Actinomycetes</taxon>
        <taxon>Micrococcales</taxon>
        <taxon>Microbacteriaceae</taxon>
        <taxon>Microbacterium</taxon>
    </lineage>
</organism>
<dbReference type="EMBL" id="JACCBH010000001">
    <property type="protein sequence ID" value="NYD55080.1"/>
    <property type="molecule type" value="Genomic_DNA"/>
</dbReference>
<dbReference type="EC" id="4.1.3.27" evidence="1"/>
<dbReference type="PRINTS" id="PR00096">
    <property type="entry name" value="GATASE"/>
</dbReference>
<dbReference type="Pfam" id="PF00425">
    <property type="entry name" value="Chorismate_bind"/>
    <property type="match status" value="1"/>
</dbReference>
<evidence type="ECO:0000256" key="2">
    <source>
        <dbReference type="ARBA" id="ARBA00022962"/>
    </source>
</evidence>
<dbReference type="RefSeq" id="WP_179433905.1">
    <property type="nucleotide sequence ID" value="NZ_BAABLC010000002.1"/>
</dbReference>
<evidence type="ECO:0000256" key="4">
    <source>
        <dbReference type="ARBA" id="ARBA00047683"/>
    </source>
</evidence>
<reference evidence="8 9" key="1">
    <citation type="submission" date="2020-07" db="EMBL/GenBank/DDBJ databases">
        <title>Sequencing the genomes of 1000 actinobacteria strains.</title>
        <authorList>
            <person name="Klenk H.-P."/>
        </authorList>
    </citation>
    <scope>NUCLEOTIDE SEQUENCE [LARGE SCALE GENOMIC DNA]</scope>
    <source>
        <strain evidence="8 9">DSM 22185</strain>
    </source>
</reference>
<feature type="compositionally biased region" description="Acidic residues" evidence="5">
    <location>
        <begin position="407"/>
        <end position="418"/>
    </location>
</feature>
<evidence type="ECO:0000256" key="3">
    <source>
        <dbReference type="ARBA" id="ARBA00023239"/>
    </source>
</evidence>
<dbReference type="Proteomes" id="UP000552045">
    <property type="component" value="Unassembled WGS sequence"/>
</dbReference>
<comment type="caution">
    <text evidence="8">The sequence shown here is derived from an EMBL/GenBank/DDBJ whole genome shotgun (WGS) entry which is preliminary data.</text>
</comment>
<name>A0A7Y9EW69_9MICO</name>
<dbReference type="GO" id="GO:0004049">
    <property type="term" value="F:anthranilate synthase activity"/>
    <property type="evidence" value="ECO:0007669"/>
    <property type="project" value="UniProtKB-EC"/>
</dbReference>
<evidence type="ECO:0000313" key="8">
    <source>
        <dbReference type="EMBL" id="NYD55080.1"/>
    </source>
</evidence>
<dbReference type="Pfam" id="PF00117">
    <property type="entry name" value="GATase"/>
    <property type="match status" value="1"/>
</dbReference>
<feature type="region of interest" description="Disordered" evidence="5">
    <location>
        <begin position="399"/>
        <end position="418"/>
    </location>
</feature>
<feature type="domain" description="Glutamine amidotransferase" evidence="6">
    <location>
        <begin position="457"/>
        <end position="638"/>
    </location>
</feature>
<feature type="domain" description="Chorismate-utilising enzyme C-terminal" evidence="7">
    <location>
        <begin position="128"/>
        <end position="384"/>
    </location>
</feature>
<protein>
    <recommendedName>
        <fullName evidence="1">anthranilate synthase</fullName>
        <ecNumber evidence="1">4.1.3.27</ecNumber>
    </recommendedName>
</protein>
<dbReference type="InterPro" id="IPR017926">
    <property type="entry name" value="GATASE"/>
</dbReference>
<dbReference type="PANTHER" id="PTHR11236">
    <property type="entry name" value="AMINOBENZOATE/ANTHRANILATE SYNTHASE"/>
    <property type="match status" value="1"/>
</dbReference>
<accession>A0A7Y9EW69</accession>
<evidence type="ECO:0000313" key="9">
    <source>
        <dbReference type="Proteomes" id="UP000552045"/>
    </source>
</evidence>